<comment type="function">
    <text evidence="1 9">The reaction center of purple bacteria contains a tightly bound cytochrome molecule which re-reduces the photo oxidized primary electron donor.</text>
</comment>
<keyword evidence="3 9" id="KW-0813">Transport</keyword>
<comment type="caution">
    <text evidence="13">The sequence shown here is derived from an EMBL/GenBank/DDBJ whole genome shotgun (WGS) entry which is preliminary data.</text>
</comment>
<evidence type="ECO:0000256" key="4">
    <source>
        <dbReference type="ARBA" id="ARBA00022531"/>
    </source>
</evidence>
<evidence type="ECO:0000256" key="9">
    <source>
        <dbReference type="PIRNR" id="PIRNR000017"/>
    </source>
</evidence>
<name>A0A255YV39_9SPHN</name>
<dbReference type="Gene3D" id="1.10.468.10">
    <property type="entry name" value="Photosynthetic Reaction Center, subunit C, domain 2"/>
    <property type="match status" value="2"/>
</dbReference>
<dbReference type="SUPFAM" id="SSF48695">
    <property type="entry name" value="Multiheme cytochromes"/>
    <property type="match status" value="1"/>
</dbReference>
<feature type="binding site" description="covalent" evidence="10">
    <location>
        <position position="317"/>
    </location>
    <ligand>
        <name>heme</name>
        <dbReference type="ChEBI" id="CHEBI:30413"/>
        <label>4</label>
    </ligand>
</feature>
<comment type="PTM">
    <text evidence="9 10">Binds 4 heme groups per subunit.</text>
</comment>
<dbReference type="AlphaFoldDB" id="A0A255YV39"/>
<keyword evidence="14" id="KW-1185">Reference proteome</keyword>
<evidence type="ECO:0000313" key="14">
    <source>
        <dbReference type="Proteomes" id="UP000216991"/>
    </source>
</evidence>
<keyword evidence="7 9" id="KW-0249">Electron transport</keyword>
<keyword evidence="9" id="KW-0674">Reaction center</keyword>
<dbReference type="InterPro" id="IPR003158">
    <property type="entry name" value="Photosyn_RC_cyt_c-su"/>
</dbReference>
<evidence type="ECO:0000256" key="2">
    <source>
        <dbReference type="ARBA" id="ARBA00015978"/>
    </source>
</evidence>
<keyword evidence="4 9" id="KW-0602">Photosynthesis</keyword>
<feature type="region of interest" description="Disordered" evidence="12">
    <location>
        <begin position="345"/>
        <end position="369"/>
    </location>
</feature>
<keyword evidence="6 9" id="KW-0479">Metal-binding</keyword>
<dbReference type="Proteomes" id="UP000216991">
    <property type="component" value="Unassembled WGS sequence"/>
</dbReference>
<organism evidence="13 14">
    <name type="scientific">Sandarakinorhabdus cyanobacteriorum</name>
    <dbReference type="NCBI Taxonomy" id="1981098"/>
    <lineage>
        <taxon>Bacteria</taxon>
        <taxon>Pseudomonadati</taxon>
        <taxon>Pseudomonadota</taxon>
        <taxon>Alphaproteobacteria</taxon>
        <taxon>Sphingomonadales</taxon>
        <taxon>Sphingosinicellaceae</taxon>
        <taxon>Sandarakinorhabdus</taxon>
    </lineage>
</organism>
<dbReference type="EMBL" id="NOXT01000077">
    <property type="protein sequence ID" value="OYQ33072.1"/>
    <property type="molecule type" value="Genomic_DNA"/>
</dbReference>
<evidence type="ECO:0000256" key="7">
    <source>
        <dbReference type="ARBA" id="ARBA00022982"/>
    </source>
</evidence>
<dbReference type="NCBIfam" id="NF040706">
    <property type="entry name" value="photo_cyt_PufC"/>
    <property type="match status" value="1"/>
</dbReference>
<dbReference type="InterPro" id="IPR036280">
    <property type="entry name" value="Multihaem_cyt_sf"/>
</dbReference>
<feature type="binding site" description="axial binding residue" evidence="11">
    <location>
        <position position="133"/>
    </location>
    <ligand>
        <name>heme</name>
        <dbReference type="ChEBI" id="CHEBI:30413"/>
        <label>2</label>
    </ligand>
    <ligandPart>
        <name>Fe</name>
        <dbReference type="ChEBI" id="CHEBI:18248"/>
    </ligandPart>
</feature>
<feature type="binding site" description="covalent" evidence="10">
    <location>
        <position position="162"/>
    </location>
    <ligand>
        <name>heme</name>
        <dbReference type="ChEBI" id="CHEBI:30413"/>
        <label>2</label>
    </ligand>
</feature>
<evidence type="ECO:0000256" key="11">
    <source>
        <dbReference type="PIRSR" id="PIRSR000017-2"/>
    </source>
</evidence>
<dbReference type="GO" id="GO:0009055">
    <property type="term" value="F:electron transfer activity"/>
    <property type="evidence" value="ECO:0007669"/>
    <property type="project" value="InterPro"/>
</dbReference>
<dbReference type="OrthoDB" id="9813732at2"/>
<sequence length="369" mass="39531">MNRLNKLVAIALPALLLAGCELGKKEQEQIGYRGTAMVQINDPDSKAKVGDIPAPPYELTAEMVAGDKASTAYENVQVLGDTSVDEFNYLMQAMTTWIAPDGSNIKDAGCTYCHNPENMASDEKYTKVVARKMLLMTRNINANWKPHFAAGGQPQENAGVTCWTCHRGNPVPVNNWSTAVPDPGKITGNKRGGNTPAASVAYASLNYDPFTGYLAGKDNIRVGGKAFPTAGSNAAIQTTEKTYGLMMHMSQGLGVNCTFCHNSNNFAKWEDSRPQRVNAWYGIRMVRDINNNYITALGDVWPANRRGPHGDPYKVNCATCHQGVNKPLGGAKMLKDYPTLKGVAPAPAVASTPAPAETAAAPAEAKPAA</sequence>
<feature type="binding site" description="covalent" evidence="10">
    <location>
        <position position="110"/>
    </location>
    <ligand>
        <name>heme</name>
        <dbReference type="ChEBI" id="CHEBI:30413"/>
        <label>1</label>
    </ligand>
</feature>
<dbReference type="PROSITE" id="PS51257">
    <property type="entry name" value="PROKAR_LIPOPROTEIN"/>
    <property type="match status" value="1"/>
</dbReference>
<accession>A0A255YV39</accession>
<feature type="binding site" description="axial binding residue" evidence="11">
    <location>
        <position position="166"/>
    </location>
    <ligand>
        <name>heme</name>
        <dbReference type="ChEBI" id="CHEBI:30413"/>
        <label>2</label>
    </ligand>
    <ligandPart>
        <name>Fe</name>
        <dbReference type="ChEBI" id="CHEBI:18248"/>
    </ligandPart>
</feature>
<evidence type="ECO:0000256" key="5">
    <source>
        <dbReference type="ARBA" id="ARBA00022617"/>
    </source>
</evidence>
<feature type="binding site" description="axial binding residue" evidence="11">
    <location>
        <position position="114"/>
    </location>
    <ligand>
        <name>heme</name>
        <dbReference type="ChEBI" id="CHEBI:30413"/>
        <label>1</label>
    </ligand>
    <ligandPart>
        <name>Fe</name>
        <dbReference type="ChEBI" id="CHEBI:18248"/>
    </ligandPart>
</feature>
<evidence type="ECO:0000256" key="3">
    <source>
        <dbReference type="ARBA" id="ARBA00022448"/>
    </source>
</evidence>
<reference evidence="13 14" key="1">
    <citation type="submission" date="2017-07" db="EMBL/GenBank/DDBJ databases">
        <title>Sandarakinorhabdus cyanobacteriorum sp. nov., a novel bacterium isolated from cyanobacterial aggregates in a eutrophic lake.</title>
        <authorList>
            <person name="Cai H."/>
        </authorList>
    </citation>
    <scope>NUCLEOTIDE SEQUENCE [LARGE SCALE GENOMIC DNA]</scope>
    <source>
        <strain evidence="13 14">TH057</strain>
    </source>
</reference>
<protein>
    <recommendedName>
        <fullName evidence="2 9">Photosynthetic reaction center cytochrome c subunit</fullName>
    </recommendedName>
</protein>
<feature type="binding site" description="axial binding residue" evidence="11">
    <location>
        <position position="246"/>
    </location>
    <ligand>
        <name>heme</name>
        <dbReference type="ChEBI" id="CHEBI:30413"/>
        <label>3</label>
    </ligand>
    <ligandPart>
        <name>Fe</name>
        <dbReference type="ChEBI" id="CHEBI:18248"/>
    </ligandPart>
</feature>
<dbReference type="PIRSF" id="PIRSF000017">
    <property type="entry name" value="RC_cytochrome"/>
    <property type="match status" value="1"/>
</dbReference>
<dbReference type="InterPro" id="IPR023119">
    <property type="entry name" value="Multihaem_cyt_PRC_cyt_su-like"/>
</dbReference>
<feature type="binding site" description="covalent" evidence="10">
    <location>
        <position position="165"/>
    </location>
    <ligand>
        <name>heme</name>
        <dbReference type="ChEBI" id="CHEBI:30413"/>
        <label>2</label>
    </ligand>
</feature>
<feature type="binding site" description="covalent" evidence="10">
    <location>
        <position position="320"/>
    </location>
    <ligand>
        <name>heme</name>
        <dbReference type="ChEBI" id="CHEBI:30413"/>
        <label>4</label>
    </ligand>
</feature>
<feature type="binding site" description="covalent" evidence="10">
    <location>
        <position position="260"/>
    </location>
    <ligand>
        <name>heme</name>
        <dbReference type="ChEBI" id="CHEBI:30413"/>
        <label>3</label>
    </ligand>
</feature>
<dbReference type="GO" id="GO:0020037">
    <property type="term" value="F:heme binding"/>
    <property type="evidence" value="ECO:0007669"/>
    <property type="project" value="InterPro"/>
</dbReference>
<feature type="binding site" description="covalent" evidence="10">
    <location>
        <position position="113"/>
    </location>
    <ligand>
        <name>heme</name>
        <dbReference type="ChEBI" id="CHEBI:30413"/>
        <label>1</label>
    </ligand>
</feature>
<evidence type="ECO:0000256" key="1">
    <source>
        <dbReference type="ARBA" id="ARBA00003196"/>
    </source>
</evidence>
<evidence type="ECO:0000256" key="12">
    <source>
        <dbReference type="SAM" id="MobiDB-lite"/>
    </source>
</evidence>
<evidence type="ECO:0000256" key="8">
    <source>
        <dbReference type="ARBA" id="ARBA00023004"/>
    </source>
</evidence>
<feature type="binding site" description="axial binding residue" evidence="11">
    <location>
        <position position="261"/>
    </location>
    <ligand>
        <name>heme</name>
        <dbReference type="ChEBI" id="CHEBI:30413"/>
        <label>3</label>
    </ligand>
    <ligandPart>
        <name>Fe</name>
        <dbReference type="ChEBI" id="CHEBI:18248"/>
    </ligandPart>
</feature>
<feature type="binding site" description="axial binding residue" evidence="11">
    <location>
        <position position="91"/>
    </location>
    <ligand>
        <name>heme</name>
        <dbReference type="ChEBI" id="CHEBI:30413"/>
        <label>1</label>
    </ligand>
    <ligandPart>
        <name>Fe</name>
        <dbReference type="ChEBI" id="CHEBI:18248"/>
    </ligandPart>
</feature>
<dbReference type="Pfam" id="PF02276">
    <property type="entry name" value="CytoC_RC"/>
    <property type="match status" value="1"/>
</dbReference>
<feature type="binding site" description="covalent" evidence="10">
    <location>
        <position position="257"/>
    </location>
    <ligand>
        <name>heme</name>
        <dbReference type="ChEBI" id="CHEBI:30413"/>
        <label>3</label>
    </ligand>
</feature>
<feature type="binding site" description="axial binding residue" evidence="11">
    <location>
        <position position="321"/>
    </location>
    <ligand>
        <name>heme</name>
        <dbReference type="ChEBI" id="CHEBI:30413"/>
        <label>4</label>
    </ligand>
    <ligandPart>
        <name>Fe</name>
        <dbReference type="ChEBI" id="CHEBI:18248"/>
    </ligandPart>
</feature>
<keyword evidence="5 9" id="KW-0349">Heme</keyword>
<evidence type="ECO:0000256" key="10">
    <source>
        <dbReference type="PIRSR" id="PIRSR000017-1"/>
    </source>
</evidence>
<evidence type="ECO:0000256" key="6">
    <source>
        <dbReference type="ARBA" id="ARBA00022723"/>
    </source>
</evidence>
<keyword evidence="8 9" id="KW-0408">Iron</keyword>
<dbReference type="CDD" id="cd09224">
    <property type="entry name" value="CytoC_RC"/>
    <property type="match status" value="1"/>
</dbReference>
<dbReference type="RefSeq" id="WP_094472731.1">
    <property type="nucleotide sequence ID" value="NZ_NOXT01000077.1"/>
</dbReference>
<dbReference type="GO" id="GO:0005506">
    <property type="term" value="F:iron ion binding"/>
    <property type="evidence" value="ECO:0007669"/>
    <property type="project" value="InterPro"/>
</dbReference>
<gene>
    <name evidence="13" type="ORF">CHU93_03190</name>
</gene>
<dbReference type="GO" id="GO:0019684">
    <property type="term" value="P:photosynthesis, light reaction"/>
    <property type="evidence" value="ECO:0007669"/>
    <property type="project" value="InterPro"/>
</dbReference>
<evidence type="ECO:0000313" key="13">
    <source>
        <dbReference type="EMBL" id="OYQ33072.1"/>
    </source>
</evidence>
<proteinExistence type="predicted"/>
<feature type="binding site" description="axial binding residue" evidence="11">
    <location>
        <position position="147"/>
    </location>
    <ligand>
        <name>heme</name>
        <dbReference type="ChEBI" id="CHEBI:30413"/>
        <label>4</label>
    </ligand>
    <ligandPart>
        <name>Fe</name>
        <dbReference type="ChEBI" id="CHEBI:18248"/>
    </ligandPart>
</feature>
<dbReference type="GO" id="GO:0030077">
    <property type="term" value="C:plasma membrane light-harvesting complex"/>
    <property type="evidence" value="ECO:0007669"/>
    <property type="project" value="InterPro"/>
</dbReference>